<protein>
    <submittedName>
        <fullName evidence="2">Uncharacterized protein</fullName>
    </submittedName>
</protein>
<name>A0A7J0G0W3_9ERIC</name>
<keyword evidence="3" id="KW-1185">Reference proteome</keyword>
<gene>
    <name evidence="2" type="ORF">Acr_16g0005520</name>
</gene>
<comment type="caution">
    <text evidence="2">The sequence shown here is derived from an EMBL/GenBank/DDBJ whole genome shotgun (WGS) entry which is preliminary data.</text>
</comment>
<evidence type="ECO:0000256" key="1">
    <source>
        <dbReference type="SAM" id="MobiDB-lite"/>
    </source>
</evidence>
<feature type="compositionally biased region" description="Basic residues" evidence="1">
    <location>
        <begin position="171"/>
        <end position="183"/>
    </location>
</feature>
<dbReference type="EMBL" id="BJWL01000016">
    <property type="protein sequence ID" value="GFZ03928.1"/>
    <property type="molecule type" value="Genomic_DNA"/>
</dbReference>
<evidence type="ECO:0000313" key="2">
    <source>
        <dbReference type="EMBL" id="GFZ03928.1"/>
    </source>
</evidence>
<feature type="compositionally biased region" description="Basic residues" evidence="1">
    <location>
        <begin position="32"/>
        <end position="43"/>
    </location>
</feature>
<evidence type="ECO:0000313" key="3">
    <source>
        <dbReference type="Proteomes" id="UP000585474"/>
    </source>
</evidence>
<feature type="compositionally biased region" description="Acidic residues" evidence="1">
    <location>
        <begin position="98"/>
        <end position="112"/>
    </location>
</feature>
<dbReference type="AlphaFoldDB" id="A0A7J0G0W3"/>
<accession>A0A7J0G0W3</accession>
<reference evidence="2 3" key="1">
    <citation type="submission" date="2019-07" db="EMBL/GenBank/DDBJ databases">
        <title>De Novo Assembly of kiwifruit Actinidia rufa.</title>
        <authorList>
            <person name="Sugita-Konishi S."/>
            <person name="Sato K."/>
            <person name="Mori E."/>
            <person name="Abe Y."/>
            <person name="Kisaki G."/>
            <person name="Hamano K."/>
            <person name="Suezawa K."/>
            <person name="Otani M."/>
            <person name="Fukuda T."/>
            <person name="Manabe T."/>
            <person name="Gomi K."/>
            <person name="Tabuchi M."/>
            <person name="Akimitsu K."/>
            <person name="Kataoka I."/>
        </authorList>
    </citation>
    <scope>NUCLEOTIDE SEQUENCE [LARGE SCALE GENOMIC DNA]</scope>
    <source>
        <strain evidence="3">cv. Fuchu</strain>
    </source>
</reference>
<feature type="compositionally biased region" description="Basic and acidic residues" evidence="1">
    <location>
        <begin position="69"/>
        <end position="97"/>
    </location>
</feature>
<feature type="compositionally biased region" description="Basic and acidic residues" evidence="1">
    <location>
        <begin position="161"/>
        <end position="170"/>
    </location>
</feature>
<organism evidence="2 3">
    <name type="scientific">Actinidia rufa</name>
    <dbReference type="NCBI Taxonomy" id="165716"/>
    <lineage>
        <taxon>Eukaryota</taxon>
        <taxon>Viridiplantae</taxon>
        <taxon>Streptophyta</taxon>
        <taxon>Embryophyta</taxon>
        <taxon>Tracheophyta</taxon>
        <taxon>Spermatophyta</taxon>
        <taxon>Magnoliopsida</taxon>
        <taxon>eudicotyledons</taxon>
        <taxon>Gunneridae</taxon>
        <taxon>Pentapetalae</taxon>
        <taxon>asterids</taxon>
        <taxon>Ericales</taxon>
        <taxon>Actinidiaceae</taxon>
        <taxon>Actinidia</taxon>
    </lineage>
</organism>
<dbReference type="Proteomes" id="UP000585474">
    <property type="component" value="Unassembled WGS sequence"/>
</dbReference>
<feature type="region of interest" description="Disordered" evidence="1">
    <location>
        <begin position="32"/>
        <end position="197"/>
    </location>
</feature>
<sequence>MGCGVSRPNAEGEAILAKSHPVICCRIEEIKRRRRSSRAKKNTTGKELLRFGKQANEIDRNAQKRAKVQKAENKEDEKEKKGAKGADKAEEGGKDHVDDDNEGDSDEGDEGMIEASINFPGSPSFRIYFMGNSGDDDNDNDGGKKEQANDKAQNSEQSTSPKEEYVPEKAKKGRKRSCLKKSLSKGGHNSVKNLLNV</sequence>
<feature type="compositionally biased region" description="Polar residues" evidence="1">
    <location>
        <begin position="150"/>
        <end position="160"/>
    </location>
</feature>
<proteinExistence type="predicted"/>